<evidence type="ECO:0000256" key="3">
    <source>
        <dbReference type="ARBA" id="ARBA00022692"/>
    </source>
</evidence>
<protein>
    <submittedName>
        <fullName evidence="8">DUF726-domain-containing protein</fullName>
    </submittedName>
</protein>
<evidence type="ECO:0000313" key="9">
    <source>
        <dbReference type="Proteomes" id="UP000277580"/>
    </source>
</evidence>
<dbReference type="PANTHER" id="PTHR17920">
    <property type="entry name" value="TRANSMEMBRANE AND COILED-COIL DOMAIN-CONTAINING PROTEIN 4 TMCO4"/>
    <property type="match status" value="1"/>
</dbReference>
<keyword evidence="4 7" id="KW-1133">Transmembrane helix</keyword>
<dbReference type="Gene3D" id="3.40.50.1820">
    <property type="entry name" value="alpha/beta hydrolase"/>
    <property type="match status" value="1"/>
</dbReference>
<feature type="region of interest" description="Disordered" evidence="6">
    <location>
        <begin position="40"/>
        <end position="88"/>
    </location>
</feature>
<feature type="transmembrane region" description="Helical" evidence="7">
    <location>
        <begin position="283"/>
        <end position="303"/>
    </location>
</feature>
<dbReference type="Pfam" id="PF05277">
    <property type="entry name" value="DUF726"/>
    <property type="match status" value="1"/>
</dbReference>
<evidence type="ECO:0000256" key="7">
    <source>
        <dbReference type="SAM" id="Phobius"/>
    </source>
</evidence>
<accession>A0A3N4KUD5</accession>
<dbReference type="EMBL" id="ML119125">
    <property type="protein sequence ID" value="RPB13029.1"/>
    <property type="molecule type" value="Genomic_DNA"/>
</dbReference>
<feature type="transmembrane region" description="Helical" evidence="7">
    <location>
        <begin position="399"/>
        <end position="420"/>
    </location>
</feature>
<dbReference type="InterPro" id="IPR007941">
    <property type="entry name" value="DUF726"/>
</dbReference>
<comment type="similarity">
    <text evidence="2">Belongs to the TMCO4 family.</text>
</comment>
<evidence type="ECO:0000256" key="4">
    <source>
        <dbReference type="ARBA" id="ARBA00022989"/>
    </source>
</evidence>
<gene>
    <name evidence="8" type="ORF">P167DRAFT_535428</name>
</gene>
<feature type="compositionally biased region" description="Basic and acidic residues" evidence="6">
    <location>
        <begin position="589"/>
        <end position="606"/>
    </location>
</feature>
<dbReference type="Proteomes" id="UP000277580">
    <property type="component" value="Unassembled WGS sequence"/>
</dbReference>
<comment type="subcellular location">
    <subcellularLocation>
        <location evidence="1">Membrane</location>
        <topology evidence="1">Multi-pass membrane protein</topology>
    </subcellularLocation>
</comment>
<dbReference type="PANTHER" id="PTHR17920:SF22">
    <property type="entry name" value="DUF726 DOMAIN PROTEIN (AFU_ORTHOLOGUE AFUA_2G12860)"/>
    <property type="match status" value="1"/>
</dbReference>
<evidence type="ECO:0000256" key="5">
    <source>
        <dbReference type="ARBA" id="ARBA00023136"/>
    </source>
</evidence>
<evidence type="ECO:0000313" key="8">
    <source>
        <dbReference type="EMBL" id="RPB13029.1"/>
    </source>
</evidence>
<dbReference type="OrthoDB" id="277931at2759"/>
<dbReference type="AlphaFoldDB" id="A0A3N4KUD5"/>
<keyword evidence="3 7" id="KW-0812">Transmembrane</keyword>
<dbReference type="SUPFAM" id="SSF53474">
    <property type="entry name" value="alpha/beta-Hydrolases"/>
    <property type="match status" value="1"/>
</dbReference>
<name>A0A3N4KUD5_9PEZI</name>
<reference evidence="8 9" key="1">
    <citation type="journal article" date="2018" name="Nat. Ecol. Evol.">
        <title>Pezizomycetes genomes reveal the molecular basis of ectomycorrhizal truffle lifestyle.</title>
        <authorList>
            <person name="Murat C."/>
            <person name="Payen T."/>
            <person name="Noel B."/>
            <person name="Kuo A."/>
            <person name="Morin E."/>
            <person name="Chen J."/>
            <person name="Kohler A."/>
            <person name="Krizsan K."/>
            <person name="Balestrini R."/>
            <person name="Da Silva C."/>
            <person name="Montanini B."/>
            <person name="Hainaut M."/>
            <person name="Levati E."/>
            <person name="Barry K.W."/>
            <person name="Belfiori B."/>
            <person name="Cichocki N."/>
            <person name="Clum A."/>
            <person name="Dockter R.B."/>
            <person name="Fauchery L."/>
            <person name="Guy J."/>
            <person name="Iotti M."/>
            <person name="Le Tacon F."/>
            <person name="Lindquist E.A."/>
            <person name="Lipzen A."/>
            <person name="Malagnac F."/>
            <person name="Mello A."/>
            <person name="Molinier V."/>
            <person name="Miyauchi S."/>
            <person name="Poulain J."/>
            <person name="Riccioni C."/>
            <person name="Rubini A."/>
            <person name="Sitrit Y."/>
            <person name="Splivallo R."/>
            <person name="Traeger S."/>
            <person name="Wang M."/>
            <person name="Zifcakova L."/>
            <person name="Wipf D."/>
            <person name="Zambonelli A."/>
            <person name="Paolocci F."/>
            <person name="Nowrousian M."/>
            <person name="Ottonello S."/>
            <person name="Baldrian P."/>
            <person name="Spatafora J.W."/>
            <person name="Henrissat B."/>
            <person name="Nagy L.G."/>
            <person name="Aury J.M."/>
            <person name="Wincker P."/>
            <person name="Grigoriev I.V."/>
            <person name="Bonfante P."/>
            <person name="Martin F.M."/>
        </authorList>
    </citation>
    <scope>NUCLEOTIDE SEQUENCE [LARGE SCALE GENOMIC DNA]</scope>
    <source>
        <strain evidence="8 9">CCBAS932</strain>
    </source>
</reference>
<feature type="transmembrane region" description="Helical" evidence="7">
    <location>
        <begin position="240"/>
        <end position="263"/>
    </location>
</feature>
<keyword evidence="9" id="KW-1185">Reference proteome</keyword>
<evidence type="ECO:0000256" key="1">
    <source>
        <dbReference type="ARBA" id="ARBA00004141"/>
    </source>
</evidence>
<organism evidence="8 9">
    <name type="scientific">Morchella conica CCBAS932</name>
    <dbReference type="NCBI Taxonomy" id="1392247"/>
    <lineage>
        <taxon>Eukaryota</taxon>
        <taxon>Fungi</taxon>
        <taxon>Dikarya</taxon>
        <taxon>Ascomycota</taxon>
        <taxon>Pezizomycotina</taxon>
        <taxon>Pezizomycetes</taxon>
        <taxon>Pezizales</taxon>
        <taxon>Morchellaceae</taxon>
        <taxon>Morchella</taxon>
    </lineage>
</organism>
<dbReference type="InterPro" id="IPR029058">
    <property type="entry name" value="AB_hydrolase_fold"/>
</dbReference>
<dbReference type="InParanoid" id="A0A3N4KUD5"/>
<proteinExistence type="inferred from homology"/>
<feature type="compositionally biased region" description="Basic and acidic residues" evidence="6">
    <location>
        <begin position="615"/>
        <end position="643"/>
    </location>
</feature>
<feature type="compositionally biased region" description="Pro residues" evidence="6">
    <location>
        <begin position="48"/>
        <end position="58"/>
    </location>
</feature>
<evidence type="ECO:0000256" key="2">
    <source>
        <dbReference type="ARBA" id="ARBA00009824"/>
    </source>
</evidence>
<feature type="region of interest" description="Disordered" evidence="6">
    <location>
        <begin position="589"/>
        <end position="643"/>
    </location>
</feature>
<keyword evidence="5 7" id="KW-0472">Membrane</keyword>
<dbReference type="GO" id="GO:0016020">
    <property type="term" value="C:membrane"/>
    <property type="evidence" value="ECO:0007669"/>
    <property type="project" value="UniProtKB-SubCell"/>
</dbReference>
<feature type="compositionally biased region" description="Basic and acidic residues" evidence="6">
    <location>
        <begin position="64"/>
        <end position="84"/>
    </location>
</feature>
<sequence length="643" mass="69564">MSHRDDDHKEPDLVSLLSGDQRAELTLLIATATERMRRNITEIFDAPAPAPAPQPTPPAAAKDPAAEEEKGGAKDTAAEKEPHKKSIRLQELQKTALTSFDAWSSAVLQRISEAVHSDVTPTEQTRLLRRASTIASESPAPAVPEIYAPIPTPLTSSLPPDYPPMVLHALLLLLLSLERYDARSRVLLLITASSLHVPAHHLITQETQTAHVLVKAAQMSGDEESKARSDASKSSKWWKVGLASVAGAVAIGVTGGLAAPLVAAGVGSVLGGIGLGGTVAAGYLGAMASSGAIVGTLFGAYGGKMTGEMMERYAAAVKDFAFIPVQTRAERLRVTIAISGWLTGPEDVTAPWGCLNGNADVYALRWELDALLDLGSALQTILKSYAWGYVKSEIIKRTVFAALWGAVMWPVALLKIARVVDNPFSIAKRRSEKAGRVLADAIVNRAQGERPVTLVGYSLGARVIYSCLLSLAERGMFGLVENVVVMGAPVPADADEWRRIRSVVAGRCVNVYSESDYILAFLYRTSSIQLGVAGLQRIGVSGVENVNMGHVVEGHLRYRYVTGMVLKDILGEDVEREAVEKEERELKLVMRREEEREKEEGGKGQEEAEGEIDSVVDKAEKELEERRRKRTALEEERKQAMGE</sequence>
<evidence type="ECO:0000256" key="6">
    <source>
        <dbReference type="SAM" id="MobiDB-lite"/>
    </source>
</evidence>